<dbReference type="Proteomes" id="UP000285092">
    <property type="component" value="Unassembled WGS sequence"/>
</dbReference>
<dbReference type="EMBL" id="QXFK01000014">
    <property type="protein sequence ID" value="RIV79179.1"/>
    <property type="molecule type" value="Genomic_DNA"/>
</dbReference>
<dbReference type="Gene3D" id="3.40.50.450">
    <property type="match status" value="1"/>
</dbReference>
<name>A0A418NIZ7_9SPHN</name>
<accession>A0A418NIZ7</accession>
<protein>
    <recommendedName>
        <fullName evidence="3">Nucleoside 2-deoxyribosyltransferase</fullName>
    </recommendedName>
</protein>
<keyword evidence="2" id="KW-1185">Reference proteome</keyword>
<sequence length="280" mass="32219">MFNLIMRWFEWGHDNTGTLPVGRMFEYTEGPLIEHFRVDGEPQLERLMRLPCLFMNEGIDDQVCRVGTLTRARIVNREVVFEYALDPEVPPLLNSVIYANRNALDMPHDFEFSRNHWAIKEVDLYRFLLRSVRPRRQRPTVFEIAEHENIEPELASAMMPFDAGFNDVYAAIQEAAANAGLRCRRADDIWENPAVIQDVVSLIDRSRVVVCDCSGRNPNVFYEAGIAHTLGREVILITQNAADIPFDLRHLRYVQYHNNGEGRAALTQALHGRMETILGH</sequence>
<reference evidence="1 2" key="1">
    <citation type="submission" date="2018-08" db="EMBL/GenBank/DDBJ databases">
        <title>Altererythrobacter sp.Ery1 and Ery12, the genome sequencing of novel strains in genus Alterythrobacter.</title>
        <authorList>
            <person name="Cheng H."/>
            <person name="Wu Y.-H."/>
            <person name="Fang C."/>
            <person name="Xu X.-W."/>
        </authorList>
    </citation>
    <scope>NUCLEOTIDE SEQUENCE [LARGE SCALE GENOMIC DNA]</scope>
    <source>
        <strain evidence="1 2">Ery1</strain>
    </source>
</reference>
<gene>
    <name evidence="1" type="ORF">D2V04_03970</name>
</gene>
<comment type="caution">
    <text evidence="1">The sequence shown here is derived from an EMBL/GenBank/DDBJ whole genome shotgun (WGS) entry which is preliminary data.</text>
</comment>
<organism evidence="1 2">
    <name type="scientific">Pelagerythrobacter aerophilus</name>
    <dbReference type="NCBI Taxonomy" id="2306995"/>
    <lineage>
        <taxon>Bacteria</taxon>
        <taxon>Pseudomonadati</taxon>
        <taxon>Pseudomonadota</taxon>
        <taxon>Alphaproteobacteria</taxon>
        <taxon>Sphingomonadales</taxon>
        <taxon>Erythrobacteraceae</taxon>
        <taxon>Pelagerythrobacter</taxon>
    </lineage>
</organism>
<evidence type="ECO:0000313" key="2">
    <source>
        <dbReference type="Proteomes" id="UP000285092"/>
    </source>
</evidence>
<proteinExistence type="predicted"/>
<evidence type="ECO:0000313" key="1">
    <source>
        <dbReference type="EMBL" id="RIV79179.1"/>
    </source>
</evidence>
<dbReference type="OrthoDB" id="5379851at2"/>
<dbReference type="AlphaFoldDB" id="A0A418NIZ7"/>
<dbReference type="RefSeq" id="WP_119512012.1">
    <property type="nucleotide sequence ID" value="NZ_QXFK01000014.1"/>
</dbReference>
<evidence type="ECO:0008006" key="3">
    <source>
        <dbReference type="Google" id="ProtNLM"/>
    </source>
</evidence>